<evidence type="ECO:0000313" key="21">
    <source>
        <dbReference type="Proteomes" id="UP000796104"/>
    </source>
</evidence>
<dbReference type="EMBL" id="RAWX01000005">
    <property type="protein sequence ID" value="RKJ85532.1"/>
    <property type="molecule type" value="Genomic_DNA"/>
</dbReference>
<feature type="domain" description="Type II secretion system protein GspF" evidence="12">
    <location>
        <begin position="79"/>
        <end position="201"/>
    </location>
</feature>
<proteinExistence type="inferred from homology"/>
<dbReference type="EMBL" id="PDXJ01000019">
    <property type="protein sequence ID" value="TND52981.1"/>
    <property type="molecule type" value="Genomic_DNA"/>
</dbReference>
<gene>
    <name evidence="16" type="ORF">CF123_14045</name>
    <name evidence="17" type="ORF">CJF24_11050</name>
    <name evidence="15" type="ORF">D6R50_20220</name>
    <name evidence="14" type="ORF">NS965_13945</name>
    <name evidence="13" type="ORF">WM43_14585</name>
</gene>
<dbReference type="InterPro" id="IPR042094">
    <property type="entry name" value="T2SS_GspF_sf"/>
</dbReference>
<reference evidence="16" key="5">
    <citation type="journal article" date="2019" name="PLoS ONE">
        <title>Identification and characterization of putative Aeromonas spp. T3SS effectors.</title>
        <authorList>
            <person name="Rangel L.T."/>
            <person name="Marden J."/>
            <person name="Colston S."/>
            <person name="Setubal J.C."/>
            <person name="Graf J."/>
            <person name="Gogarten J.P."/>
        </authorList>
    </citation>
    <scope>NUCLEOTIDE SEQUENCE</scope>
    <source>
        <strain evidence="16">BAQ071013-135</strain>
    </source>
</reference>
<accession>A0A0T6QCE0</accession>
<sequence>MATLTKKNNAPKKVFAFRWHGVNRKGQKVSGELQADSINTVKTELRKQGVNVTKVAKKSQGLFSKGGAKIKPMDIAIVSRQITTMLSAGVPLVQSLQIIARSHEKASMRELMGQIAADVETGTPMSEALRRHPLYFDDLYCDLVEAGEQSGALETIYDRIATYREKSEALKSKIKKAMFYPTMVILVAIVVTSILLLFVIPQFEDIFKSFGAELPVFTQFVIGISRFMQNWWYVFFGGTALGIFLYVRAWRASQKVKDNTDKFVLTIPVVGMILHKAAMARFARTLSTTFSAGIPLVDALISAAGASGNYVYRTAVMAIRNEVVAGMQINVAMRTVDLFPDMVIQMVMIGEESGAIDDMLSKVATIFEQEVDDLVDGLTSLLEPLIMVVLGVLVGGMVIAMYLPIFKLGDVVG</sequence>
<dbReference type="eggNOG" id="COG1459">
    <property type="taxonomic scope" value="Bacteria"/>
</dbReference>
<feature type="transmembrane region" description="Helical" evidence="11">
    <location>
        <begin position="263"/>
        <end position="283"/>
    </location>
</feature>
<dbReference type="OMA" id="TRQMATM"/>
<evidence type="ECO:0000313" key="13">
    <source>
        <dbReference type="EMBL" id="ANB53803.1"/>
    </source>
</evidence>
<reference evidence="14" key="6">
    <citation type="submission" date="2022-08" db="EMBL/GenBank/DDBJ databases">
        <title>A global survey of hypervirulent Aeromonas hydrophila identified this emerging pathogen in farmed fish in the lower Mekong River basin.</title>
        <authorList>
            <person name="Xu T."/>
            <person name="Rasmussen-Ivey C.R."/>
            <person name="Moen F.S."/>
            <person name="Fernandez Bravo A."/>
            <person name="Lamy B."/>
            <person name="Beaz-Hidalgo R."/>
            <person name="Khan C.D."/>
            <person name="Castro Escarpulli G."/>
            <person name="Yasin I.S.M."/>
            <person name="Figueras M.J."/>
            <person name="Azzam Sayuti M."/>
            <person name="Karim M.M."/>
            <person name="Alam K.M."/>
            <person name="Le T.T.T."/>
            <person name="Thao N.H.P."/>
            <person name="Addo S."/>
            <person name="Duodu S."/>
            <person name="Ali S."/>
            <person name="Mey S."/>
            <person name="Somony T."/>
            <person name="Liles M.R."/>
        </authorList>
    </citation>
    <scope>NUCLEOTIDE SEQUENCE</scope>
    <source>
        <strain evidence="14">0.14</strain>
    </source>
</reference>
<dbReference type="OrthoDB" id="9805682at2"/>
<reference evidence="15 19" key="4">
    <citation type="submission" date="2018-09" db="EMBL/GenBank/DDBJ databases">
        <title>Genome sequencing of Aeromonas veronii MS-17-88.</title>
        <authorList>
            <person name="Tekedar H.C."/>
            <person name="Arick M.A."/>
            <person name="Hsu C.-Y."/>
            <person name="Thrash A."/>
            <person name="Karsi A."/>
            <person name="Lawrence M.L."/>
            <person name="Abdelhamed H."/>
        </authorList>
    </citation>
    <scope>NUCLEOTIDE SEQUENCE [LARGE SCALE GENOMIC DNA]</scope>
    <source>
        <strain evidence="15 19">MS 17-88</strain>
    </source>
</reference>
<feature type="transmembrane region" description="Helical" evidence="11">
    <location>
        <begin position="385"/>
        <end position="405"/>
    </location>
</feature>
<evidence type="ECO:0000256" key="1">
    <source>
        <dbReference type="ARBA" id="ARBA00004429"/>
    </source>
</evidence>
<feature type="domain" description="Type II secretion system protein GspF" evidence="12">
    <location>
        <begin position="282"/>
        <end position="404"/>
    </location>
</feature>
<dbReference type="GO" id="GO:0005886">
    <property type="term" value="C:plasma membrane"/>
    <property type="evidence" value="ECO:0007669"/>
    <property type="project" value="UniProtKB-SubCell"/>
</dbReference>
<dbReference type="EMBL" id="JANLFC010000044">
    <property type="protein sequence ID" value="MCR4449486.1"/>
    <property type="molecule type" value="Genomic_DNA"/>
</dbReference>
<evidence type="ECO:0000256" key="5">
    <source>
        <dbReference type="ARBA" id="ARBA00022519"/>
    </source>
</evidence>
<reference evidence="13 18" key="1">
    <citation type="journal article" date="2016" name="J. Clin. Microbiol.">
        <title>Detection and Whole-Genome Sequencing of Carbapenemase-Producing Aeromonas hydrophila Isolates from Routine Perirectal Surveillance Culture.</title>
        <authorList>
            <person name="Hughes H.Y."/>
            <person name="Conlan S.P."/>
            <person name="Lau A.F."/>
            <person name="Dekker J.P."/>
            <person name="Michelin A.V."/>
            <person name="Youn J.H."/>
            <person name="Henderson D.K."/>
            <person name="Frank K.M."/>
            <person name="Segre J.A."/>
            <person name="Palmore T.N."/>
        </authorList>
    </citation>
    <scope>NUCLEOTIDE SEQUENCE [LARGE SCALE GENOMIC DNA]</scope>
    <source>
        <strain evidence="13 18">AVNIH1</strain>
    </source>
</reference>
<dbReference type="KEGG" id="avo:AMS64_03315"/>
<dbReference type="Gene3D" id="1.20.81.30">
    <property type="entry name" value="Type II secretion system (T2SS), domain F"/>
    <property type="match status" value="2"/>
</dbReference>
<name>A0A0T6QCE0_AERVE</name>
<reference evidence="17 20" key="2">
    <citation type="submission" date="2017-08" db="EMBL/GenBank/DDBJ databases">
        <title>Aeromonas veronii bv sobria strain NS22 whole genome sequencing.</title>
        <authorList>
            <person name="Katharios P."/>
            <person name="Ha V.Q."/>
            <person name="Smyrli M."/>
        </authorList>
    </citation>
    <scope>NUCLEOTIDE SEQUENCE [LARGE SCALE GENOMIC DNA]</scope>
    <source>
        <strain evidence="17 20">NS22</strain>
    </source>
</reference>
<evidence type="ECO:0000256" key="11">
    <source>
        <dbReference type="SAM" id="Phobius"/>
    </source>
</evidence>
<dbReference type="EMBL" id="CP014774">
    <property type="protein sequence ID" value="ANB53803.1"/>
    <property type="molecule type" value="Genomic_DNA"/>
</dbReference>
<dbReference type="Proteomes" id="UP000323129">
    <property type="component" value="Unassembled WGS sequence"/>
</dbReference>
<evidence type="ECO:0000256" key="10">
    <source>
        <dbReference type="RuleBase" id="RU003923"/>
    </source>
</evidence>
<evidence type="ECO:0000256" key="4">
    <source>
        <dbReference type="ARBA" id="ARBA00022475"/>
    </source>
</evidence>
<keyword evidence="6 10" id="KW-0812">Transmembrane</keyword>
<dbReference type="Proteomes" id="UP001204061">
    <property type="component" value="Unassembled WGS sequence"/>
</dbReference>
<dbReference type="PROSITE" id="PS00874">
    <property type="entry name" value="T2SP_F"/>
    <property type="match status" value="1"/>
</dbReference>
<keyword evidence="5" id="KW-0997">Cell inner membrane</keyword>
<protein>
    <submittedName>
        <fullName evidence="16">Type II secretion system F family protein</fullName>
    </submittedName>
    <submittedName>
        <fullName evidence="13">Type II secretion system protein F</fullName>
    </submittedName>
</protein>
<dbReference type="PRINTS" id="PR00812">
    <property type="entry name" value="BCTERIALGSPF"/>
</dbReference>
<dbReference type="Proteomes" id="UP000796104">
    <property type="component" value="Unassembled WGS sequence"/>
</dbReference>
<dbReference type="Proteomes" id="UP000076809">
    <property type="component" value="Chromosome"/>
</dbReference>
<evidence type="ECO:0000313" key="20">
    <source>
        <dbReference type="Proteomes" id="UP000323129"/>
    </source>
</evidence>
<dbReference type="GO" id="GO:0015628">
    <property type="term" value="P:protein secretion by the type II secretion system"/>
    <property type="evidence" value="ECO:0007669"/>
    <property type="project" value="TreeGrafter"/>
</dbReference>
<dbReference type="PANTHER" id="PTHR30012">
    <property type="entry name" value="GENERAL SECRETION PATHWAY PROTEIN"/>
    <property type="match status" value="1"/>
</dbReference>
<dbReference type="Pfam" id="PF00482">
    <property type="entry name" value="T2SSF"/>
    <property type="match status" value="2"/>
</dbReference>
<dbReference type="InterPro" id="IPR018076">
    <property type="entry name" value="T2SS_GspF_dom"/>
</dbReference>
<reference evidence="16" key="3">
    <citation type="submission" date="2017-10" db="EMBL/GenBank/DDBJ databases">
        <authorList>
            <person name="Colston S.M."/>
            <person name="Graf J."/>
        </authorList>
    </citation>
    <scope>NUCLEOTIDE SEQUENCE</scope>
    <source>
        <strain evidence="16">BAQ071013-135</strain>
    </source>
</reference>
<comment type="subcellular location">
    <subcellularLocation>
        <location evidence="1 10">Cell inner membrane</location>
        <topology evidence="1 10">Multi-pass membrane protein</topology>
    </subcellularLocation>
</comment>
<comment type="similarity">
    <text evidence="2 10">Belongs to the GSP F family.</text>
</comment>
<organism evidence="16 21">
    <name type="scientific">Aeromonas veronii</name>
    <dbReference type="NCBI Taxonomy" id="654"/>
    <lineage>
        <taxon>Bacteria</taxon>
        <taxon>Pseudomonadati</taxon>
        <taxon>Pseudomonadota</taxon>
        <taxon>Gammaproteobacteria</taxon>
        <taxon>Aeromonadales</taxon>
        <taxon>Aeromonadaceae</taxon>
        <taxon>Aeromonas</taxon>
    </lineage>
</organism>
<evidence type="ECO:0000313" key="16">
    <source>
        <dbReference type="EMBL" id="TND52981.1"/>
    </source>
</evidence>
<feature type="transmembrane region" description="Helical" evidence="11">
    <location>
        <begin position="289"/>
        <end position="312"/>
    </location>
</feature>
<feature type="transmembrane region" description="Helical" evidence="11">
    <location>
        <begin position="177"/>
        <end position="200"/>
    </location>
</feature>
<evidence type="ECO:0000313" key="14">
    <source>
        <dbReference type="EMBL" id="MCR4449486.1"/>
    </source>
</evidence>
<evidence type="ECO:0000256" key="9">
    <source>
        <dbReference type="ARBA" id="ARBA00023136"/>
    </source>
</evidence>
<evidence type="ECO:0000313" key="15">
    <source>
        <dbReference type="EMBL" id="RKJ85532.1"/>
    </source>
</evidence>
<evidence type="ECO:0000313" key="18">
    <source>
        <dbReference type="Proteomes" id="UP000076809"/>
    </source>
</evidence>
<accession>A0A318DGX3</accession>
<evidence type="ECO:0000313" key="17">
    <source>
        <dbReference type="EMBL" id="TYD44435.1"/>
    </source>
</evidence>
<keyword evidence="8 11" id="KW-1133">Transmembrane helix</keyword>
<keyword evidence="9 11" id="KW-0472">Membrane</keyword>
<dbReference type="RefSeq" id="WP_005336136.1">
    <property type="nucleotide sequence ID" value="NZ_AP027933.1"/>
</dbReference>
<keyword evidence="20" id="KW-1185">Reference proteome</keyword>
<keyword evidence="7" id="KW-0653">Protein transport</keyword>
<dbReference type="STRING" id="654.AMS64_03315"/>
<dbReference type="AlphaFoldDB" id="A0A0T6QCE0"/>
<evidence type="ECO:0000256" key="2">
    <source>
        <dbReference type="ARBA" id="ARBA00005745"/>
    </source>
</evidence>
<dbReference type="Proteomes" id="UP000281725">
    <property type="component" value="Unassembled WGS sequence"/>
</dbReference>
<keyword evidence="4" id="KW-1003">Cell membrane</keyword>
<evidence type="ECO:0000256" key="6">
    <source>
        <dbReference type="ARBA" id="ARBA00022692"/>
    </source>
</evidence>
<keyword evidence="3 10" id="KW-0813">Transport</keyword>
<feature type="transmembrane region" description="Helical" evidence="11">
    <location>
        <begin position="231"/>
        <end position="251"/>
    </location>
</feature>
<evidence type="ECO:0000313" key="19">
    <source>
        <dbReference type="Proteomes" id="UP000281725"/>
    </source>
</evidence>
<dbReference type="InterPro" id="IPR001992">
    <property type="entry name" value="T2SS_GspF/T4SS_PilC_CS"/>
</dbReference>
<evidence type="ECO:0000256" key="7">
    <source>
        <dbReference type="ARBA" id="ARBA00022927"/>
    </source>
</evidence>
<evidence type="ECO:0000256" key="3">
    <source>
        <dbReference type="ARBA" id="ARBA00022448"/>
    </source>
</evidence>
<evidence type="ECO:0000259" key="12">
    <source>
        <dbReference type="Pfam" id="PF00482"/>
    </source>
</evidence>
<dbReference type="InterPro" id="IPR003004">
    <property type="entry name" value="GspF/PilC"/>
</dbReference>
<dbReference type="PANTHER" id="PTHR30012:SF7">
    <property type="entry name" value="PROTEIN TRANSPORT PROTEIN HOFC HOMOLOG"/>
    <property type="match status" value="1"/>
</dbReference>
<evidence type="ECO:0000256" key="8">
    <source>
        <dbReference type="ARBA" id="ARBA00022989"/>
    </source>
</evidence>
<dbReference type="EMBL" id="NQMC01000028">
    <property type="protein sequence ID" value="TYD44435.1"/>
    <property type="molecule type" value="Genomic_DNA"/>
</dbReference>
<dbReference type="FunFam" id="1.20.81.30:FF:000001">
    <property type="entry name" value="Type II secretion system protein F"/>
    <property type="match status" value="2"/>
</dbReference>